<sequence>MTPWAIAQKCFLFGFGTIFLLGGALLSGFWPSIYRTVIEPQLMLRNDTRTFAMWREPPVPIYMDFYLFHWANPERTLDGTEKPKFVEKGPYVFREYHKKENITWNENSTVTFMQVRKWIFMKNLTRTNLSLDDTITSVNPIFFTVASLLKSKDLSLIKRLAIEAALRAIQTKPYVSKSVRQLLYEGYDDPLLAALDKLPQKIFPHPAMAKRFGWFYPHNMSSEFDGICNVGTGVDSLKNLGVLNSWNYNSRTEFFEGKCGEVKGTTGDIWPPSSAKENNVTLYASDLCSSLVLQKNGRMSMDGLDGTTFVGAENVFDNGTLFPENKCYLANGTQLRKGVRSLSSCRFGAPILISFPHFYLADEFYAKAIDGVSPSVENHQFKISLEKNTGIPLIVNARLQINVQSSPTPGYGIFDKLPEITLPALWFDQHMLVTRELADGIWIVSVMPAYIVYGLIAVSMLGAVLIIYGILLVRRDCKSSPDSAELLKDTDEPAITSAPTESPVSNQ</sequence>
<evidence type="ECO:0000256" key="7">
    <source>
        <dbReference type="ARBA" id="ARBA00023180"/>
    </source>
</evidence>
<dbReference type="PRINTS" id="PR01609">
    <property type="entry name" value="CD36FAMILY"/>
</dbReference>
<feature type="transmembrane region" description="Helical" evidence="9">
    <location>
        <begin position="450"/>
        <end position="473"/>
    </location>
</feature>
<proteinExistence type="inferred from homology"/>
<dbReference type="GO" id="GO:0005044">
    <property type="term" value="F:scavenger receptor activity"/>
    <property type="evidence" value="ECO:0007669"/>
    <property type="project" value="TreeGrafter"/>
</dbReference>
<dbReference type="EMBL" id="OU963864">
    <property type="protein sequence ID" value="CAH0386103.1"/>
    <property type="molecule type" value="Genomic_DNA"/>
</dbReference>
<dbReference type="GO" id="GO:0005737">
    <property type="term" value="C:cytoplasm"/>
    <property type="evidence" value="ECO:0007669"/>
    <property type="project" value="TreeGrafter"/>
</dbReference>
<comment type="subcellular location">
    <subcellularLocation>
        <location evidence="1">Cell membrane</location>
    </subcellularLocation>
</comment>
<dbReference type="InterPro" id="IPR002159">
    <property type="entry name" value="CD36_fam"/>
</dbReference>
<dbReference type="PANTHER" id="PTHR11923">
    <property type="entry name" value="SCAVENGER RECEPTOR CLASS B TYPE-1 SR-B1"/>
    <property type="match status" value="1"/>
</dbReference>
<evidence type="ECO:0000256" key="1">
    <source>
        <dbReference type="ARBA" id="ARBA00004236"/>
    </source>
</evidence>
<organism evidence="10 11">
    <name type="scientific">Bemisia tabaci</name>
    <name type="common">Sweetpotato whitefly</name>
    <name type="synonym">Aleurodes tabaci</name>
    <dbReference type="NCBI Taxonomy" id="7038"/>
    <lineage>
        <taxon>Eukaryota</taxon>
        <taxon>Metazoa</taxon>
        <taxon>Ecdysozoa</taxon>
        <taxon>Arthropoda</taxon>
        <taxon>Hexapoda</taxon>
        <taxon>Insecta</taxon>
        <taxon>Pterygota</taxon>
        <taxon>Neoptera</taxon>
        <taxon>Paraneoptera</taxon>
        <taxon>Hemiptera</taxon>
        <taxon>Sternorrhyncha</taxon>
        <taxon>Aleyrodoidea</taxon>
        <taxon>Aleyrodidae</taxon>
        <taxon>Aleyrodinae</taxon>
        <taxon>Bemisia</taxon>
    </lineage>
</organism>
<comment type="similarity">
    <text evidence="2">Belongs to the CD36 family.</text>
</comment>
<feature type="compositionally biased region" description="Polar residues" evidence="8">
    <location>
        <begin position="497"/>
        <end position="507"/>
    </location>
</feature>
<evidence type="ECO:0000256" key="4">
    <source>
        <dbReference type="ARBA" id="ARBA00022692"/>
    </source>
</evidence>
<dbReference type="GO" id="GO:0005886">
    <property type="term" value="C:plasma membrane"/>
    <property type="evidence" value="ECO:0007669"/>
    <property type="project" value="UniProtKB-SubCell"/>
</dbReference>
<dbReference type="PANTHER" id="PTHR11923:SF114">
    <property type="entry name" value="FI02050P-RELATED"/>
    <property type="match status" value="1"/>
</dbReference>
<protein>
    <recommendedName>
        <fullName evidence="12">Plasma membrane glycoprotein cd36</fullName>
    </recommendedName>
</protein>
<name>A0A9P0A872_BEMTA</name>
<evidence type="ECO:0000256" key="2">
    <source>
        <dbReference type="ARBA" id="ARBA00010532"/>
    </source>
</evidence>
<keyword evidence="4 9" id="KW-0812">Transmembrane</keyword>
<keyword evidence="11" id="KW-1185">Reference proteome</keyword>
<gene>
    <name evidence="10" type="ORF">BEMITA_LOCUS5264</name>
</gene>
<feature type="region of interest" description="Disordered" evidence="8">
    <location>
        <begin position="481"/>
        <end position="507"/>
    </location>
</feature>
<dbReference type="Proteomes" id="UP001152759">
    <property type="component" value="Chromosome 3"/>
</dbReference>
<evidence type="ECO:0000256" key="8">
    <source>
        <dbReference type="SAM" id="MobiDB-lite"/>
    </source>
</evidence>
<dbReference type="OrthoDB" id="514335at2759"/>
<reference evidence="10" key="1">
    <citation type="submission" date="2021-12" db="EMBL/GenBank/DDBJ databases">
        <authorList>
            <person name="King R."/>
        </authorList>
    </citation>
    <scope>NUCLEOTIDE SEQUENCE</scope>
</reference>
<keyword evidence="7" id="KW-0325">Glycoprotein</keyword>
<keyword evidence="5 9" id="KW-1133">Transmembrane helix</keyword>
<evidence type="ECO:0000256" key="6">
    <source>
        <dbReference type="ARBA" id="ARBA00023136"/>
    </source>
</evidence>
<keyword evidence="3" id="KW-1003">Cell membrane</keyword>
<dbReference type="Pfam" id="PF01130">
    <property type="entry name" value="CD36"/>
    <property type="match status" value="1"/>
</dbReference>
<evidence type="ECO:0000256" key="3">
    <source>
        <dbReference type="ARBA" id="ARBA00022475"/>
    </source>
</evidence>
<dbReference type="AlphaFoldDB" id="A0A9P0A872"/>
<evidence type="ECO:0000256" key="9">
    <source>
        <dbReference type="SAM" id="Phobius"/>
    </source>
</evidence>
<feature type="compositionally biased region" description="Basic and acidic residues" evidence="8">
    <location>
        <begin position="481"/>
        <end position="491"/>
    </location>
</feature>
<evidence type="ECO:0000256" key="5">
    <source>
        <dbReference type="ARBA" id="ARBA00022989"/>
    </source>
</evidence>
<evidence type="ECO:0000313" key="11">
    <source>
        <dbReference type="Proteomes" id="UP001152759"/>
    </source>
</evidence>
<evidence type="ECO:0000313" key="10">
    <source>
        <dbReference type="EMBL" id="CAH0386103.1"/>
    </source>
</evidence>
<accession>A0A9P0A872</accession>
<keyword evidence="6 9" id="KW-0472">Membrane</keyword>
<evidence type="ECO:0008006" key="12">
    <source>
        <dbReference type="Google" id="ProtNLM"/>
    </source>
</evidence>
<dbReference type="KEGG" id="btab:109032269"/>